<feature type="compositionally biased region" description="Low complexity" evidence="1">
    <location>
        <begin position="378"/>
        <end position="394"/>
    </location>
</feature>
<reference evidence="3" key="1">
    <citation type="submission" date="2020-04" db="EMBL/GenBank/DDBJ databases">
        <authorList>
            <person name="Zhang T."/>
        </authorList>
    </citation>
    <scope>NUCLEOTIDE SEQUENCE</scope>
    <source>
        <strain evidence="3">HKST-UBA17</strain>
    </source>
</reference>
<comment type="caution">
    <text evidence="3">The sequence shown here is derived from an EMBL/GenBank/DDBJ whole genome shotgun (WGS) entry which is preliminary data.</text>
</comment>
<name>A0A955I566_9BACT</name>
<evidence type="ECO:0000256" key="2">
    <source>
        <dbReference type="SAM" id="Phobius"/>
    </source>
</evidence>
<organism evidence="3 4">
    <name type="scientific">Candidatus Dojkabacteria bacterium</name>
    <dbReference type="NCBI Taxonomy" id="2099670"/>
    <lineage>
        <taxon>Bacteria</taxon>
        <taxon>Candidatus Dojkabacteria</taxon>
    </lineage>
</organism>
<feature type="compositionally biased region" description="Low complexity" evidence="1">
    <location>
        <begin position="741"/>
        <end position="783"/>
    </location>
</feature>
<feature type="region of interest" description="Disordered" evidence="1">
    <location>
        <begin position="357"/>
        <end position="408"/>
    </location>
</feature>
<feature type="region of interest" description="Disordered" evidence="1">
    <location>
        <begin position="732"/>
        <end position="783"/>
    </location>
</feature>
<dbReference type="SUPFAM" id="SSF51445">
    <property type="entry name" value="(Trans)glycosidases"/>
    <property type="match status" value="1"/>
</dbReference>
<feature type="transmembrane region" description="Helical" evidence="2">
    <location>
        <begin position="7"/>
        <end position="28"/>
    </location>
</feature>
<reference evidence="3" key="2">
    <citation type="journal article" date="2021" name="Microbiome">
        <title>Successional dynamics and alternative stable states in a saline activated sludge microbial community over 9 years.</title>
        <authorList>
            <person name="Wang Y."/>
            <person name="Ye J."/>
            <person name="Ju F."/>
            <person name="Liu L."/>
            <person name="Boyd J.A."/>
            <person name="Deng Y."/>
            <person name="Parks D.H."/>
            <person name="Jiang X."/>
            <person name="Yin X."/>
            <person name="Woodcroft B.J."/>
            <person name="Tyson G.W."/>
            <person name="Hugenholtz P."/>
            <person name="Polz M.F."/>
            <person name="Zhang T."/>
        </authorList>
    </citation>
    <scope>NUCLEOTIDE SEQUENCE</scope>
    <source>
        <strain evidence="3">HKST-UBA17</strain>
    </source>
</reference>
<gene>
    <name evidence="3" type="ORF">KC685_03115</name>
</gene>
<protein>
    <submittedName>
        <fullName evidence="3">Uncharacterized protein</fullName>
    </submittedName>
</protein>
<dbReference type="InterPro" id="IPR017853">
    <property type="entry name" value="GH"/>
</dbReference>
<accession>A0A955I566</accession>
<keyword evidence="2" id="KW-0812">Transmembrane</keyword>
<dbReference type="EMBL" id="JAGQLN010000010">
    <property type="protein sequence ID" value="MCA9376883.1"/>
    <property type="molecule type" value="Genomic_DNA"/>
</dbReference>
<sequence length="1436" mass="155665">MDKNRKKILLISAVTILFSFLIFLVILFNGQKSTLVALRSYQQEGSTISVIAELDPSRGAYPLEPKLLLNDVQINECDKDTVDPCYSTVLKNDKYWYFKVANMIDLQTNTLEWVDTLKQSFGAETTSIGLISNVENVVPTFERAYGRVLDQYDNLIGDALVFIDAPELDTIYVTKTAEDGTYSFILPHSEQYYLQEVSVVTMGGEEVTLRTSSDFNKPVADLIVQVKEPSEENILSELSFQSYAANSCIKSTTMGGIRAQCNEKVDWLSQLDTTTCPKGDGRFRLGMIKSTSVTQFHKPEDVKLQLVEKSTGELVKDSDGNVLTVSNGGYVDGVEVDLKDGATYIIKAYEGTTECKNTDDGDPTVLYRSPENRQGPPSGSNTGSTGNTGNTGSTGNTGNGTSGAGTIPPVTDEMNLCKKVGNNFAVQYRIPAEDIQKGVSLGMRWGEALITDLGGINDYKASVSDANNLGMNVILRLCYKNNCNVNDGVAYGQALVGVFNELMQSGTLPQDGLFAHAGHNEPNNAEYRDPTSEANFLIGVVNAVDSAGLLGQDLGETTIKLLSPNLDLYIYQNGQWQGCSDGCDDPNPHPIYTAQSYIDEMLKVEGFYEAANKLYAWAVNDYIYQKGPDAVNADVDGFYSAYLQPRDLPGRVFITETGNYAPPGQQPIHDWSVLANTLATLESKEYVEGFLLFNALGTNRDPAFEYHKPLWDDSNLLKSLFSNCTIGSYQVPQEGEVPVTTTSGSSSNGNGSSASGSSSPPTTSSSVPFNSSPDNSARSSSGSPGIYGSSYNGSDPCLGGICVGKDYNNYAVAVGGLLNGNMEGEFVSDGAAELNVPKYWHVWYQNGCQGGQCGIYACSNEPAFCRRPEYKQSSGADVVNRRLAGSASLQYFTTYGTHHAGVYQQVELGLGGTNDIKVIASASSWSDDKRCEGYGQSSCVVEGDCFCEIINKFVGRVGIDPTGGIDPTASTVEWTEWKSLPNVGPQDGANFVQFEIETTSSNDRVTVFLASNNEYPYRNSDSYWDGVEMFVNDILSVGDATNSGEQQLEYDTTGGGGTTPSGIACDQSVSDITGIDACWVESQSCQPLCPDGYIESTKKWLNTDEPLPPANSCPWGRTSAQCPAGCGVIPPGDGKLGAHCCVTKCVPNWNGDFEDPRLQSSKDLLPTNSNIISQNILGATTPPMITLPTRGEYEIYAEGYMSEPIYRANFANTPLELPVFQDLDQDGEYDEGEPFAPDVSMVSIRQIGDAIQLDLSEGINLVSIPFYNEDLTSVSDIFSAIKDQGGLATSIAVYRNSGKTSGWNMYSMVGNQSYGEDFDFRPGDAMFIVIKRAVDLRLRGTSYAEPVQQYVKAGWNLIAIKGTSASYDAGRVLEEVTDLPGVQASAIAVWDSSKGSYRQFIFEGREEYGSDFGITDVQGIFLLVDNGVGYWIPSEK</sequence>
<evidence type="ECO:0000313" key="3">
    <source>
        <dbReference type="EMBL" id="MCA9376883.1"/>
    </source>
</evidence>
<dbReference type="Proteomes" id="UP000741282">
    <property type="component" value="Unassembled WGS sequence"/>
</dbReference>
<keyword evidence="2" id="KW-0472">Membrane</keyword>
<evidence type="ECO:0000313" key="4">
    <source>
        <dbReference type="Proteomes" id="UP000741282"/>
    </source>
</evidence>
<evidence type="ECO:0000256" key="1">
    <source>
        <dbReference type="SAM" id="MobiDB-lite"/>
    </source>
</evidence>
<keyword evidence="2" id="KW-1133">Transmembrane helix</keyword>
<proteinExistence type="predicted"/>